<dbReference type="EMBL" id="CP047045">
    <property type="protein sequence ID" value="QGZ94270.1"/>
    <property type="molecule type" value="Genomic_DNA"/>
</dbReference>
<dbReference type="KEGG" id="tsv:DSM104635_01086"/>
<dbReference type="InterPro" id="IPR025245">
    <property type="entry name" value="DUF4197"/>
</dbReference>
<evidence type="ECO:0000313" key="3">
    <source>
        <dbReference type="Proteomes" id="UP000431269"/>
    </source>
</evidence>
<feature type="signal peptide" evidence="1">
    <location>
        <begin position="1"/>
        <end position="24"/>
    </location>
</feature>
<protein>
    <recommendedName>
        <fullName evidence="4">DUF4197 domain-containing protein</fullName>
    </recommendedName>
</protein>
<keyword evidence="1" id="KW-0732">Signal</keyword>
<accession>A0A6I6MHE9</accession>
<evidence type="ECO:0000313" key="2">
    <source>
        <dbReference type="EMBL" id="QGZ94270.1"/>
    </source>
</evidence>
<gene>
    <name evidence="2" type="ORF">DSM104635_01086</name>
</gene>
<dbReference type="Proteomes" id="UP000431269">
    <property type="component" value="Chromosome"/>
</dbReference>
<feature type="chain" id="PRO_5026017594" description="DUF4197 domain-containing protein" evidence="1">
    <location>
        <begin position="25"/>
        <end position="230"/>
    </location>
</feature>
<name>A0A6I6MHE9_9CAUL</name>
<sequence>MQNHFARRALIVGLLASAASPTFAQQPLLDSLTQTDARTGIRDALGLAALNATTRLAQPDAFWSNARVRIPLPGVLGQTQRTLSGIGMSAPLDQLQESLNHAAERTMPEAGRLFSNAVRTVTIADAIEIVRGGNDSATRYLRGRTETRLMSLLRPAMTEALTQSGAFTLLRSGLREVGLASMTRDLRGEVINFSTTKALDGCFYFIAEEERAIRRDPWRRTTDILRRVFG</sequence>
<dbReference type="RefSeq" id="WP_158765219.1">
    <property type="nucleotide sequence ID" value="NZ_CP047045.1"/>
</dbReference>
<dbReference type="AlphaFoldDB" id="A0A6I6MHE9"/>
<dbReference type="Pfam" id="PF13852">
    <property type="entry name" value="DUF4197"/>
    <property type="match status" value="1"/>
</dbReference>
<evidence type="ECO:0000256" key="1">
    <source>
        <dbReference type="SAM" id="SignalP"/>
    </source>
</evidence>
<evidence type="ECO:0008006" key="4">
    <source>
        <dbReference type="Google" id="ProtNLM"/>
    </source>
</evidence>
<organism evidence="2 3">
    <name type="scientific">Terricaulis silvestris</name>
    <dbReference type="NCBI Taxonomy" id="2686094"/>
    <lineage>
        <taxon>Bacteria</taxon>
        <taxon>Pseudomonadati</taxon>
        <taxon>Pseudomonadota</taxon>
        <taxon>Alphaproteobacteria</taxon>
        <taxon>Caulobacterales</taxon>
        <taxon>Caulobacteraceae</taxon>
        <taxon>Terricaulis</taxon>
    </lineage>
</organism>
<keyword evidence="3" id="KW-1185">Reference proteome</keyword>
<proteinExistence type="predicted"/>
<reference evidence="3" key="1">
    <citation type="submission" date="2019-12" db="EMBL/GenBank/DDBJ databases">
        <title>Complete genome of Terracaulis silvestris 0127_4.</title>
        <authorList>
            <person name="Vieira S."/>
            <person name="Riedel T."/>
            <person name="Sproer C."/>
            <person name="Pascual J."/>
            <person name="Boedeker C."/>
            <person name="Overmann J."/>
        </authorList>
    </citation>
    <scope>NUCLEOTIDE SEQUENCE [LARGE SCALE GENOMIC DNA]</scope>
    <source>
        <strain evidence="3">0127_4</strain>
    </source>
</reference>